<dbReference type="EMBL" id="BMLM01000001">
    <property type="protein sequence ID" value="GGN78405.1"/>
    <property type="molecule type" value="Genomic_DNA"/>
</dbReference>
<keyword evidence="2" id="KW-1185">Reference proteome</keyword>
<evidence type="ECO:0008006" key="3">
    <source>
        <dbReference type="Google" id="ProtNLM"/>
    </source>
</evidence>
<dbReference type="InterPro" id="IPR012349">
    <property type="entry name" value="Split_barrel_FMN-bd"/>
</dbReference>
<proteinExistence type="predicted"/>
<dbReference type="RefSeq" id="WP_188715520.1">
    <property type="nucleotide sequence ID" value="NZ_BAABBD010000001.1"/>
</dbReference>
<comment type="caution">
    <text evidence="1">The sequence shown here is derived from an EMBL/GenBank/DDBJ whole genome shotgun (WGS) entry which is preliminary data.</text>
</comment>
<reference evidence="2" key="1">
    <citation type="journal article" date="2019" name="Int. J. Syst. Evol. Microbiol.">
        <title>The Global Catalogue of Microorganisms (GCM) 10K type strain sequencing project: providing services to taxonomists for standard genome sequencing and annotation.</title>
        <authorList>
            <consortium name="The Broad Institute Genomics Platform"/>
            <consortium name="The Broad Institute Genome Sequencing Center for Infectious Disease"/>
            <person name="Wu L."/>
            <person name="Ma J."/>
        </authorList>
    </citation>
    <scope>NUCLEOTIDE SEQUENCE [LARGE SCALE GENOMIC DNA]</scope>
    <source>
        <strain evidence="2">CGMCC 1.6960</strain>
    </source>
</reference>
<evidence type="ECO:0000313" key="2">
    <source>
        <dbReference type="Proteomes" id="UP000626982"/>
    </source>
</evidence>
<sequence>MDDSPVHDISEDECLKLLAAFDMGRIAFRLGDELEMLPVHYHASGRAITVATAPGTRLAAGLLASDLLLEIDHIGVKEAWSVVARGRARLVQEPEELAEAEALPIHPLIHAERRQFLRIPIDRVTGRRFHRLPEQPASVVSSAAADEG</sequence>
<dbReference type="SUPFAM" id="SSF50475">
    <property type="entry name" value="FMN-binding split barrel"/>
    <property type="match status" value="1"/>
</dbReference>
<dbReference type="Proteomes" id="UP000626982">
    <property type="component" value="Unassembled WGS sequence"/>
</dbReference>
<protein>
    <recommendedName>
        <fullName evidence="3">Pyridoxamine 5'-phosphate oxidase</fullName>
    </recommendedName>
</protein>
<dbReference type="Pfam" id="PF12900">
    <property type="entry name" value="Pyridox_ox_2"/>
    <property type="match status" value="1"/>
</dbReference>
<dbReference type="InterPro" id="IPR024747">
    <property type="entry name" value="Pyridox_Oxase-rel"/>
</dbReference>
<evidence type="ECO:0000313" key="1">
    <source>
        <dbReference type="EMBL" id="GGN78405.1"/>
    </source>
</evidence>
<name>A0ABQ2KCA0_9MICO</name>
<dbReference type="Gene3D" id="2.30.110.10">
    <property type="entry name" value="Electron Transport, Fmn-binding Protein, Chain A"/>
    <property type="match status" value="1"/>
</dbReference>
<gene>
    <name evidence="1" type="ORF">GCM10010968_04160</name>
</gene>
<organism evidence="1 2">
    <name type="scientific">Agrococcus terreus</name>
    <dbReference type="NCBI Taxonomy" id="574649"/>
    <lineage>
        <taxon>Bacteria</taxon>
        <taxon>Bacillati</taxon>
        <taxon>Actinomycetota</taxon>
        <taxon>Actinomycetes</taxon>
        <taxon>Micrococcales</taxon>
        <taxon>Microbacteriaceae</taxon>
        <taxon>Agrococcus</taxon>
    </lineage>
</organism>
<accession>A0ABQ2KCA0</accession>